<dbReference type="VEuPathDB" id="FungiDB:PITG_22679"/>
<sequence length="150" mass="16449">MGRCRRVVILIAVSSVQSGGQTRSLSCSVSVNVIATGGCRRCAGIVSLRSSTLLSCLFPATSAFPSRRSCTRCPTYLCAGSSTRRKHAKKMTCYCKTKCTSFGADCPKQYWPISGLEKKNLTCCKKKNFLQSTTTISDKKIFCNSVRFWS</sequence>
<name>D0MVA6_PHYIT</name>
<dbReference type="RefSeq" id="XP_002908019.1">
    <property type="nucleotide sequence ID" value="XM_002907973.1"/>
</dbReference>
<protein>
    <submittedName>
        <fullName evidence="1">Uncharacterized protein</fullName>
    </submittedName>
</protein>
<dbReference type="HOGENOM" id="CLU_1744097_0_0_1"/>
<evidence type="ECO:0000313" key="1">
    <source>
        <dbReference type="EMBL" id="EEY61102.1"/>
    </source>
</evidence>
<keyword evidence="2" id="KW-1185">Reference proteome</keyword>
<proteinExistence type="predicted"/>
<dbReference type="InParanoid" id="D0MVA6"/>
<gene>
    <name evidence="1" type="ORF">PITG_22679</name>
</gene>
<organism evidence="1 2">
    <name type="scientific">Phytophthora infestans (strain T30-4)</name>
    <name type="common">Potato late blight agent</name>
    <dbReference type="NCBI Taxonomy" id="403677"/>
    <lineage>
        <taxon>Eukaryota</taxon>
        <taxon>Sar</taxon>
        <taxon>Stramenopiles</taxon>
        <taxon>Oomycota</taxon>
        <taxon>Peronosporomycetes</taxon>
        <taxon>Peronosporales</taxon>
        <taxon>Peronosporaceae</taxon>
        <taxon>Phytophthora</taxon>
    </lineage>
</organism>
<accession>D0MVA6</accession>
<reference evidence="2" key="1">
    <citation type="journal article" date="2009" name="Nature">
        <title>Genome sequence and analysis of the Irish potato famine pathogen Phytophthora infestans.</title>
        <authorList>
            <consortium name="The Broad Institute Genome Sequencing Platform"/>
            <person name="Haas B.J."/>
            <person name="Kamoun S."/>
            <person name="Zody M.C."/>
            <person name="Jiang R.H."/>
            <person name="Handsaker R.E."/>
            <person name="Cano L.M."/>
            <person name="Grabherr M."/>
            <person name="Kodira C.D."/>
            <person name="Raffaele S."/>
            <person name="Torto-Alalibo T."/>
            <person name="Bozkurt T.O."/>
            <person name="Ah-Fong A.M."/>
            <person name="Alvarado L."/>
            <person name="Anderson V.L."/>
            <person name="Armstrong M.R."/>
            <person name="Avrova A."/>
            <person name="Baxter L."/>
            <person name="Beynon J."/>
            <person name="Boevink P.C."/>
            <person name="Bollmann S.R."/>
            <person name="Bos J.I."/>
            <person name="Bulone V."/>
            <person name="Cai G."/>
            <person name="Cakir C."/>
            <person name="Carrington J.C."/>
            <person name="Chawner M."/>
            <person name="Conti L."/>
            <person name="Costanzo S."/>
            <person name="Ewan R."/>
            <person name="Fahlgren N."/>
            <person name="Fischbach M.A."/>
            <person name="Fugelstad J."/>
            <person name="Gilroy E.M."/>
            <person name="Gnerre S."/>
            <person name="Green P.J."/>
            <person name="Grenville-Briggs L.J."/>
            <person name="Griffith J."/>
            <person name="Grunwald N.J."/>
            <person name="Horn K."/>
            <person name="Horner N.R."/>
            <person name="Hu C.H."/>
            <person name="Huitema E."/>
            <person name="Jeong D.H."/>
            <person name="Jones A.M."/>
            <person name="Jones J.D."/>
            <person name="Jones R.W."/>
            <person name="Karlsson E.K."/>
            <person name="Kunjeti S.G."/>
            <person name="Lamour K."/>
            <person name="Liu Z."/>
            <person name="Ma L."/>
            <person name="Maclean D."/>
            <person name="Chibucos M.C."/>
            <person name="McDonald H."/>
            <person name="McWalters J."/>
            <person name="Meijer H.J."/>
            <person name="Morgan W."/>
            <person name="Morris P.F."/>
            <person name="Munro C.A."/>
            <person name="O'Neill K."/>
            <person name="Ospina-Giraldo M."/>
            <person name="Pinzon A."/>
            <person name="Pritchard L."/>
            <person name="Ramsahoye B."/>
            <person name="Ren Q."/>
            <person name="Restrepo S."/>
            <person name="Roy S."/>
            <person name="Sadanandom A."/>
            <person name="Savidor A."/>
            <person name="Schornack S."/>
            <person name="Schwartz D.C."/>
            <person name="Schumann U.D."/>
            <person name="Schwessinger B."/>
            <person name="Seyer L."/>
            <person name="Sharpe T."/>
            <person name="Silvar C."/>
            <person name="Song J."/>
            <person name="Studholme D.J."/>
            <person name="Sykes S."/>
            <person name="Thines M."/>
            <person name="van de Vondervoort P.J."/>
            <person name="Phuntumart V."/>
            <person name="Wawra S."/>
            <person name="Weide R."/>
            <person name="Win J."/>
            <person name="Young C."/>
            <person name="Zhou S."/>
            <person name="Fry W."/>
            <person name="Meyers B.C."/>
            <person name="van West P."/>
            <person name="Ristaino J."/>
            <person name="Govers F."/>
            <person name="Birch P.R."/>
            <person name="Whisson S.C."/>
            <person name="Judelson H.S."/>
            <person name="Nusbaum C."/>
        </authorList>
    </citation>
    <scope>NUCLEOTIDE SEQUENCE [LARGE SCALE GENOMIC DNA]</scope>
    <source>
        <strain evidence="2">T30-4</strain>
    </source>
</reference>
<dbReference type="Proteomes" id="UP000006643">
    <property type="component" value="Unassembled WGS sequence"/>
</dbReference>
<evidence type="ECO:0000313" key="2">
    <source>
        <dbReference type="Proteomes" id="UP000006643"/>
    </source>
</evidence>
<dbReference type="AlphaFoldDB" id="D0MVA6"/>
<dbReference type="GeneID" id="9479214"/>
<dbReference type="KEGG" id="pif:PITG_22679"/>
<dbReference type="EMBL" id="DS028119">
    <property type="protein sequence ID" value="EEY61102.1"/>
    <property type="molecule type" value="Genomic_DNA"/>
</dbReference>